<dbReference type="GO" id="GO:0031593">
    <property type="term" value="F:polyubiquitin modification-dependent protein binding"/>
    <property type="evidence" value="ECO:0007669"/>
    <property type="project" value="TreeGrafter"/>
</dbReference>
<dbReference type="AlphaFoldDB" id="A0A0B7G0Q9"/>
<evidence type="ECO:0000256" key="1">
    <source>
        <dbReference type="ARBA" id="ARBA00006914"/>
    </source>
</evidence>
<dbReference type="InterPro" id="IPR027417">
    <property type="entry name" value="P-loop_NTPase"/>
</dbReference>
<dbReference type="PANTHER" id="PTHR23077:SF171">
    <property type="entry name" value="NUCLEAR VALOSIN-CONTAINING PROTEIN-LIKE"/>
    <property type="match status" value="1"/>
</dbReference>
<keyword evidence="7" id="KW-1185">Reference proteome</keyword>
<keyword evidence="6" id="KW-0131">Cell cycle</keyword>
<proteinExistence type="inferred from homology"/>
<dbReference type="InterPro" id="IPR050168">
    <property type="entry name" value="AAA_ATPase_domain"/>
</dbReference>
<keyword evidence="3" id="KW-0067">ATP-binding</keyword>
<dbReference type="Proteomes" id="UP000059188">
    <property type="component" value="Unassembled WGS sequence"/>
</dbReference>
<dbReference type="Gene3D" id="2.40.40.20">
    <property type="match status" value="1"/>
</dbReference>
<dbReference type="OrthoDB" id="2906539at2759"/>
<evidence type="ECO:0000259" key="4">
    <source>
        <dbReference type="SMART" id="SM01072"/>
    </source>
</evidence>
<dbReference type="InterPro" id="IPR029067">
    <property type="entry name" value="CDC48_domain_2-like_sf"/>
</dbReference>
<feature type="domain" description="CDC48" evidence="4">
    <location>
        <begin position="130"/>
        <end position="196"/>
    </location>
</feature>
<dbReference type="GO" id="GO:0097352">
    <property type="term" value="P:autophagosome maturation"/>
    <property type="evidence" value="ECO:0007669"/>
    <property type="project" value="TreeGrafter"/>
</dbReference>
<protein>
    <submittedName>
        <fullName evidence="6">Cell division cycle protein 48 homolog</fullName>
    </submittedName>
</protein>
<organism evidence="6 7">
    <name type="scientific">Thanatephorus cucumeris (strain AG1-IB / isolate 7/3/14)</name>
    <name type="common">Lettuce bottom rot fungus</name>
    <name type="synonym">Rhizoctonia solani</name>
    <dbReference type="NCBI Taxonomy" id="1108050"/>
    <lineage>
        <taxon>Eukaryota</taxon>
        <taxon>Fungi</taxon>
        <taxon>Dikarya</taxon>
        <taxon>Basidiomycota</taxon>
        <taxon>Agaricomycotina</taxon>
        <taxon>Agaricomycetes</taxon>
        <taxon>Cantharellales</taxon>
        <taxon>Ceratobasidiaceae</taxon>
        <taxon>Rhizoctonia</taxon>
        <taxon>Rhizoctonia solani AG-1</taxon>
    </lineage>
</organism>
<dbReference type="Pfam" id="PF02359">
    <property type="entry name" value="CDC48_N"/>
    <property type="match status" value="1"/>
</dbReference>
<reference evidence="6 7" key="1">
    <citation type="submission" date="2014-11" db="EMBL/GenBank/DDBJ databases">
        <authorList>
            <person name="Wibberg Daniel"/>
        </authorList>
    </citation>
    <scope>NUCLEOTIDE SEQUENCE [LARGE SCALE GENOMIC DNA]</scope>
    <source>
        <strain evidence="6">Rhizoctonia solani AG1-IB 7/3/14</strain>
    </source>
</reference>
<dbReference type="InterPro" id="IPR003338">
    <property type="entry name" value="CDC4_N-term_subdom"/>
</dbReference>
<dbReference type="FunFam" id="3.10.330.10:FF:000001">
    <property type="entry name" value="Cell division control 48"/>
    <property type="match status" value="1"/>
</dbReference>
<dbReference type="SUPFAM" id="SSF54585">
    <property type="entry name" value="Cdc48 domain 2-like"/>
    <property type="match status" value="1"/>
</dbReference>
<keyword evidence="2" id="KW-0547">Nucleotide-binding</keyword>
<dbReference type="FunFam" id="2.40.40.20:FF:000003">
    <property type="entry name" value="Transitional endoplasmic reticulum ATPase"/>
    <property type="match status" value="1"/>
</dbReference>
<evidence type="ECO:0000256" key="3">
    <source>
        <dbReference type="ARBA" id="ARBA00022840"/>
    </source>
</evidence>
<evidence type="ECO:0000259" key="5">
    <source>
        <dbReference type="SMART" id="SM01073"/>
    </source>
</evidence>
<dbReference type="SMART" id="SM01073">
    <property type="entry name" value="CDC48_N"/>
    <property type="match status" value="1"/>
</dbReference>
<dbReference type="GO" id="GO:0005829">
    <property type="term" value="C:cytosol"/>
    <property type="evidence" value="ECO:0007669"/>
    <property type="project" value="TreeGrafter"/>
</dbReference>
<dbReference type="GO" id="GO:0016887">
    <property type="term" value="F:ATP hydrolysis activity"/>
    <property type="evidence" value="ECO:0007669"/>
    <property type="project" value="TreeGrafter"/>
</dbReference>
<dbReference type="FunFam" id="3.40.50.300:FF:002861">
    <property type="entry name" value="Cell division control protein 48 homolog E"/>
    <property type="match status" value="1"/>
</dbReference>
<dbReference type="GO" id="GO:0034098">
    <property type="term" value="C:VCP-NPL4-UFD1 AAA ATPase complex"/>
    <property type="evidence" value="ECO:0007669"/>
    <property type="project" value="TreeGrafter"/>
</dbReference>
<dbReference type="GO" id="GO:0005524">
    <property type="term" value="F:ATP binding"/>
    <property type="evidence" value="ECO:0007669"/>
    <property type="project" value="UniProtKB-KW"/>
</dbReference>
<dbReference type="Gene3D" id="3.40.50.300">
    <property type="entry name" value="P-loop containing nucleotide triphosphate hydrolases"/>
    <property type="match status" value="1"/>
</dbReference>
<evidence type="ECO:0000313" key="6">
    <source>
        <dbReference type="EMBL" id="CEL62027.1"/>
    </source>
</evidence>
<keyword evidence="6" id="KW-0132">Cell division</keyword>
<dbReference type="EMBL" id="LN679105">
    <property type="protein sequence ID" value="CEL62027.1"/>
    <property type="molecule type" value="Genomic_DNA"/>
</dbReference>
<dbReference type="Gene3D" id="3.10.330.10">
    <property type="match status" value="1"/>
</dbReference>
<dbReference type="SUPFAM" id="SSF52540">
    <property type="entry name" value="P-loop containing nucleoside triphosphate hydrolases"/>
    <property type="match status" value="1"/>
</dbReference>
<comment type="similarity">
    <text evidence="1">Belongs to the AAA ATPase family.</text>
</comment>
<accession>A0A0B7G0Q9</accession>
<dbReference type="InterPro" id="IPR009010">
    <property type="entry name" value="Asp_de-COase-like_dom_sf"/>
</dbReference>
<sequence>MSLDPSGAPPQPGEHDVATAILRPKKSPNRLIVDEAASDDNSIATLNPQTMEALQLFRGDTIIVRGKKRKDTVLICLSSDDVDEGKIQMNKVARHNLRVKLGDLCTVQPCHDIKYGKRVHVLPFDDSVEGLAGNLFEVYLKPYFLEAYRPVRKGDTFLVRGGMRTVEFKVIETDPAEFCIVAQDTVIHVEGEPVKREDEESNLADVGYDDIGGCRKQMAQIRELVELPLRHPQLFKSIGIKPPRGILMFGPPGTAKPLWQGQ</sequence>
<name>A0A0B7G0Q9_THACB</name>
<gene>
    <name evidence="6" type="ORF">RSOLAG1IB_04778</name>
</gene>
<dbReference type="Pfam" id="PF02933">
    <property type="entry name" value="CDC48_2"/>
    <property type="match status" value="1"/>
</dbReference>
<dbReference type="GO" id="GO:0005634">
    <property type="term" value="C:nucleus"/>
    <property type="evidence" value="ECO:0007669"/>
    <property type="project" value="TreeGrafter"/>
</dbReference>
<dbReference type="GO" id="GO:0051228">
    <property type="term" value="P:mitotic spindle disassembly"/>
    <property type="evidence" value="ECO:0007669"/>
    <property type="project" value="TreeGrafter"/>
</dbReference>
<evidence type="ECO:0000313" key="7">
    <source>
        <dbReference type="Proteomes" id="UP000059188"/>
    </source>
</evidence>
<dbReference type="PANTHER" id="PTHR23077">
    <property type="entry name" value="AAA-FAMILY ATPASE"/>
    <property type="match status" value="1"/>
</dbReference>
<dbReference type="GO" id="GO:0051301">
    <property type="term" value="P:cell division"/>
    <property type="evidence" value="ECO:0007669"/>
    <property type="project" value="UniProtKB-KW"/>
</dbReference>
<dbReference type="SMART" id="SM01072">
    <property type="entry name" value="CDC48_2"/>
    <property type="match status" value="1"/>
</dbReference>
<feature type="domain" description="CDC48 N-terminal subdomain" evidence="5">
    <location>
        <begin position="30"/>
        <end position="113"/>
    </location>
</feature>
<dbReference type="STRING" id="1108050.A0A0B7G0Q9"/>
<dbReference type="GO" id="GO:0030970">
    <property type="term" value="P:retrograde protein transport, ER to cytosol"/>
    <property type="evidence" value="ECO:0007669"/>
    <property type="project" value="TreeGrafter"/>
</dbReference>
<evidence type="ECO:0000256" key="2">
    <source>
        <dbReference type="ARBA" id="ARBA00022741"/>
    </source>
</evidence>
<dbReference type="SUPFAM" id="SSF50692">
    <property type="entry name" value="ADC-like"/>
    <property type="match status" value="1"/>
</dbReference>
<dbReference type="InterPro" id="IPR004201">
    <property type="entry name" value="Cdc48_dom2"/>
</dbReference>